<evidence type="ECO:0000256" key="6">
    <source>
        <dbReference type="SAM" id="Phobius"/>
    </source>
</evidence>
<organism evidence="8">
    <name type="scientific">Chaetomium thermophilum (strain DSM 1495 / CBS 144.50 / IMI 039719)</name>
    <name type="common">Thermochaetoides thermophila</name>
    <dbReference type="NCBI Taxonomy" id="759272"/>
    <lineage>
        <taxon>Eukaryota</taxon>
        <taxon>Fungi</taxon>
        <taxon>Dikarya</taxon>
        <taxon>Ascomycota</taxon>
        <taxon>Pezizomycotina</taxon>
        <taxon>Sordariomycetes</taxon>
        <taxon>Sordariomycetidae</taxon>
        <taxon>Sordariales</taxon>
        <taxon>Chaetomiaceae</taxon>
        <taxon>Thermochaetoides</taxon>
    </lineage>
</organism>
<dbReference type="OMA" id="PAKMNRD"/>
<comment type="cofactor">
    <cofactor evidence="5">
        <name>heme</name>
        <dbReference type="ChEBI" id="CHEBI:30413"/>
    </cofactor>
</comment>
<dbReference type="OrthoDB" id="1470350at2759"/>
<dbReference type="GO" id="GO:0005506">
    <property type="term" value="F:iron ion binding"/>
    <property type="evidence" value="ECO:0007669"/>
    <property type="project" value="InterPro"/>
</dbReference>
<dbReference type="Proteomes" id="UP000008066">
    <property type="component" value="Unassembled WGS sequence"/>
</dbReference>
<dbReference type="PANTHER" id="PTHR24305:SF166">
    <property type="entry name" value="CYTOCHROME P450 12A4, MITOCHONDRIAL-RELATED"/>
    <property type="match status" value="1"/>
</dbReference>
<evidence type="ECO:0000313" key="7">
    <source>
        <dbReference type="EMBL" id="EGS18069.1"/>
    </source>
</evidence>
<name>G0SF53_CHATD</name>
<keyword evidence="4 5" id="KW-0408">Iron</keyword>
<dbReference type="AlphaFoldDB" id="G0SF53"/>
<feature type="transmembrane region" description="Helical" evidence="6">
    <location>
        <begin position="42"/>
        <end position="65"/>
    </location>
</feature>
<keyword evidence="6" id="KW-0472">Membrane</keyword>
<dbReference type="EMBL" id="GL988046">
    <property type="protein sequence ID" value="EGS18069.1"/>
    <property type="molecule type" value="Genomic_DNA"/>
</dbReference>
<dbReference type="PRINTS" id="PR00385">
    <property type="entry name" value="P450"/>
</dbReference>
<dbReference type="InterPro" id="IPR001128">
    <property type="entry name" value="Cyt_P450"/>
</dbReference>
<keyword evidence="2 5" id="KW-0349">Heme</keyword>
<dbReference type="InterPro" id="IPR050121">
    <property type="entry name" value="Cytochrome_P450_monoxygenase"/>
</dbReference>
<evidence type="ECO:0000256" key="2">
    <source>
        <dbReference type="ARBA" id="ARBA00022617"/>
    </source>
</evidence>
<dbReference type="HOGENOM" id="CLU_001570_5_11_1"/>
<dbReference type="InterPro" id="IPR036396">
    <property type="entry name" value="Cyt_P450_sf"/>
</dbReference>
<evidence type="ECO:0000256" key="3">
    <source>
        <dbReference type="ARBA" id="ARBA00022723"/>
    </source>
</evidence>
<dbReference type="GO" id="GO:0004497">
    <property type="term" value="F:monooxygenase activity"/>
    <property type="evidence" value="ECO:0007669"/>
    <property type="project" value="InterPro"/>
</dbReference>
<dbReference type="Gene3D" id="1.10.630.10">
    <property type="entry name" value="Cytochrome P450"/>
    <property type="match status" value="1"/>
</dbReference>
<keyword evidence="6" id="KW-0812">Transmembrane</keyword>
<evidence type="ECO:0008006" key="9">
    <source>
        <dbReference type="Google" id="ProtNLM"/>
    </source>
</evidence>
<keyword evidence="8" id="KW-1185">Reference proteome</keyword>
<evidence type="ECO:0000256" key="1">
    <source>
        <dbReference type="ARBA" id="ARBA00010617"/>
    </source>
</evidence>
<dbReference type="eggNOG" id="KOG0157">
    <property type="taxonomic scope" value="Eukaryota"/>
</dbReference>
<evidence type="ECO:0000256" key="5">
    <source>
        <dbReference type="PIRSR" id="PIRSR602401-1"/>
    </source>
</evidence>
<accession>G0SF53</accession>
<feature type="transmembrane region" description="Helical" evidence="6">
    <location>
        <begin position="71"/>
        <end position="91"/>
    </location>
</feature>
<feature type="binding site" description="axial binding residue" evidence="5">
    <location>
        <position position="522"/>
    </location>
    <ligand>
        <name>heme</name>
        <dbReference type="ChEBI" id="CHEBI:30413"/>
    </ligand>
    <ligandPart>
        <name>Fe</name>
        <dbReference type="ChEBI" id="CHEBI:18248"/>
    </ligandPart>
</feature>
<dbReference type="RefSeq" id="XP_006696400.1">
    <property type="nucleotide sequence ID" value="XM_006696337.1"/>
</dbReference>
<keyword evidence="3 5" id="KW-0479">Metal-binding</keyword>
<dbReference type="GO" id="GO:0016705">
    <property type="term" value="F:oxidoreductase activity, acting on paired donors, with incorporation or reduction of molecular oxygen"/>
    <property type="evidence" value="ECO:0007669"/>
    <property type="project" value="InterPro"/>
</dbReference>
<dbReference type="GeneID" id="18260122"/>
<evidence type="ECO:0000313" key="8">
    <source>
        <dbReference type="Proteomes" id="UP000008066"/>
    </source>
</evidence>
<dbReference type="CDD" id="cd11069">
    <property type="entry name" value="CYP_FUM15-like"/>
    <property type="match status" value="1"/>
</dbReference>
<protein>
    <recommendedName>
        <fullName evidence="9">Cytochrome P450</fullName>
    </recommendedName>
</protein>
<dbReference type="Pfam" id="PF00067">
    <property type="entry name" value="p450"/>
    <property type="match status" value="1"/>
</dbReference>
<sequence>MATFNVNNVNDGNIQTVSINHRRGAPRRMVSPDRYIHREISVVVFIGLALFTAGIHCFIVGAYTVHRVSRIIGAHILFAAVFYVFGWRCYIHPYYWSELRHIPTVPGCPIWGQFFDIITEECGVPQRRWHHQYGPYIRYFFPFGAERLSIAGEEGLRHMTQRNPYNYPKPVRAKKWMERILGEGVLLAEGETHALQRKALAPAFSGPGIRALTPVFWEKAVLMSKVWKESFERQNKKVLSVEVLDWLNRCTLDIIGKAGFGYEINSLTERNNNVRRAYQLVFNFSPSARIQHGVQAFWPVTKHLPTQMNRDVEEARSIIIDKAMEILNARLNEAENNRGGKDILTLIARENKNIKASGEEGLSFDEMRDQVMTFLGAGHDTTATAVTWALHLLAQHPEVQEKLREEIRKHFLFLFEEATRNDPKNWYHDPHKLPYLEKVCRESLRFIPPIPMTVRQTVTDDQIGPYFIPKGTVIYMLANVTNRLKDFWGPTADEFNPDRWDELPDTAQGHAYFTFLAGPRSCIGRKFAETEMKILLCALLSKYEFYPNFEWEDPEEHKMWRLVLRPLEGVHLHAKILEN</sequence>
<gene>
    <name evidence="7" type="ORF">CTHT_0060840</name>
</gene>
<keyword evidence="6" id="KW-1133">Transmembrane helix</keyword>
<evidence type="ECO:0000256" key="4">
    <source>
        <dbReference type="ARBA" id="ARBA00023004"/>
    </source>
</evidence>
<dbReference type="STRING" id="759272.G0SF53"/>
<dbReference type="KEGG" id="cthr:CTHT_0060840"/>
<dbReference type="SUPFAM" id="SSF48264">
    <property type="entry name" value="Cytochrome P450"/>
    <property type="match status" value="1"/>
</dbReference>
<proteinExistence type="inferred from homology"/>
<dbReference type="InterPro" id="IPR002401">
    <property type="entry name" value="Cyt_P450_E_grp-I"/>
</dbReference>
<dbReference type="PRINTS" id="PR00463">
    <property type="entry name" value="EP450I"/>
</dbReference>
<comment type="similarity">
    <text evidence="1">Belongs to the cytochrome P450 family.</text>
</comment>
<reference evidence="7 8" key="1">
    <citation type="journal article" date="2011" name="Cell">
        <title>Insight into structure and assembly of the nuclear pore complex by utilizing the genome of a eukaryotic thermophile.</title>
        <authorList>
            <person name="Amlacher S."/>
            <person name="Sarges P."/>
            <person name="Flemming D."/>
            <person name="van Noort V."/>
            <person name="Kunze R."/>
            <person name="Devos D.P."/>
            <person name="Arumugam M."/>
            <person name="Bork P."/>
            <person name="Hurt E."/>
        </authorList>
    </citation>
    <scope>NUCLEOTIDE SEQUENCE [LARGE SCALE GENOMIC DNA]</scope>
    <source>
        <strain evidence="8">DSM 1495 / CBS 144.50 / IMI 039719</strain>
    </source>
</reference>
<dbReference type="GO" id="GO:0020037">
    <property type="term" value="F:heme binding"/>
    <property type="evidence" value="ECO:0007669"/>
    <property type="project" value="InterPro"/>
</dbReference>
<dbReference type="PANTHER" id="PTHR24305">
    <property type="entry name" value="CYTOCHROME P450"/>
    <property type="match status" value="1"/>
</dbReference>